<dbReference type="Proteomes" id="UP000034448">
    <property type="component" value="Unassembled WGS sequence"/>
</dbReference>
<gene>
    <name evidence="2" type="ORF">US28_C0020G0007</name>
</gene>
<name>A0A0G0FBF5_9BACT</name>
<dbReference type="PANTHER" id="PTHR37809">
    <property type="entry name" value="RIBOSOMAL PROTEIN S12 METHYLTHIOTRANSFERASE ACCESSORY FACTOR YCAO"/>
    <property type="match status" value="1"/>
</dbReference>
<sequence>MSNPTALISKLLRILESNNYLKKIELTLNFPDEPPIFRYRASVGENEEIYTGGASFLSKENALLKCLGESVERLSSNFYIQRNLILGNYINLKKKFNILDPCLYLTDKSSRQKVFGWYWGVDFLTEKQCLIPAQLLFFSKYIRINEPELTHRVSTGSAGWTDLQTALLKSLYEIIERDAFMTNYLNKIPSPMIDLKTLRIPEVDLAYKKATRYNLDLCLFDITNDLQIPSYMSVLIDRTGIGPAVVIGLKACLNKKEAITGCMEEAFYLRPWLRAQTANYKARKKGTKEIKTVKDRALYWMGLEKIKELNFLMNQKPQKIKFSETNLSSKKQLAYIKKSLQYGGFEAFYSDITLTGLEMDYFITRAVIPKLQPLYFYEKKPQLRIERIKKVSKFFGQKKVSLNKIPHPML</sequence>
<evidence type="ECO:0000313" key="3">
    <source>
        <dbReference type="Proteomes" id="UP000034448"/>
    </source>
</evidence>
<proteinExistence type="predicted"/>
<dbReference type="Gene3D" id="3.30.160.660">
    <property type="match status" value="1"/>
</dbReference>
<dbReference type="EMBL" id="LBSJ01000020">
    <property type="protein sequence ID" value="KKQ15227.1"/>
    <property type="molecule type" value="Genomic_DNA"/>
</dbReference>
<organism evidence="2 3">
    <name type="scientific">Candidatus Daviesbacteria bacterium GW2011_GWA1_36_8</name>
    <dbReference type="NCBI Taxonomy" id="1618417"/>
    <lineage>
        <taxon>Bacteria</taxon>
        <taxon>Candidatus Daviesiibacteriota</taxon>
    </lineage>
</organism>
<accession>A0A0G0FBF5</accession>
<dbReference type="PANTHER" id="PTHR37809:SF1">
    <property type="entry name" value="RIBOSOMAL PROTEIN S12 METHYLTHIOTRANSFERASE ACCESSORY FACTOR YCAO"/>
    <property type="match status" value="1"/>
</dbReference>
<evidence type="ECO:0000259" key="1">
    <source>
        <dbReference type="PROSITE" id="PS51664"/>
    </source>
</evidence>
<dbReference type="AlphaFoldDB" id="A0A0G0FBF5"/>
<evidence type="ECO:0000313" key="2">
    <source>
        <dbReference type="EMBL" id="KKQ15227.1"/>
    </source>
</evidence>
<comment type="caution">
    <text evidence="2">The sequence shown here is derived from an EMBL/GenBank/DDBJ whole genome shotgun (WGS) entry which is preliminary data.</text>
</comment>
<dbReference type="PROSITE" id="PS51664">
    <property type="entry name" value="YCAO"/>
    <property type="match status" value="1"/>
</dbReference>
<protein>
    <recommendedName>
        <fullName evidence="1">YcaO domain-containing protein</fullName>
    </recommendedName>
</protein>
<dbReference type="Pfam" id="PF02624">
    <property type="entry name" value="YcaO"/>
    <property type="match status" value="1"/>
</dbReference>
<feature type="domain" description="YcaO" evidence="1">
    <location>
        <begin position="54"/>
        <end position="410"/>
    </location>
</feature>
<dbReference type="InterPro" id="IPR003776">
    <property type="entry name" value="YcaO-like_dom"/>
</dbReference>
<reference evidence="2 3" key="1">
    <citation type="journal article" date="2015" name="Nature">
        <title>rRNA introns, odd ribosomes, and small enigmatic genomes across a large radiation of phyla.</title>
        <authorList>
            <person name="Brown C.T."/>
            <person name="Hug L.A."/>
            <person name="Thomas B.C."/>
            <person name="Sharon I."/>
            <person name="Castelle C.J."/>
            <person name="Singh A."/>
            <person name="Wilkins M.J."/>
            <person name="Williams K.H."/>
            <person name="Banfield J.F."/>
        </authorList>
    </citation>
    <scope>NUCLEOTIDE SEQUENCE [LARGE SCALE GENOMIC DNA]</scope>
</reference>